<evidence type="ECO:0000313" key="8">
    <source>
        <dbReference type="Proteomes" id="UP000245865"/>
    </source>
</evidence>
<dbReference type="InterPro" id="IPR013611">
    <property type="entry name" value="Transp-assoc_OB_typ2"/>
</dbReference>
<dbReference type="InterPro" id="IPR050093">
    <property type="entry name" value="ABC_SmlMolc_Importer"/>
</dbReference>
<comment type="similarity">
    <text evidence="2">Belongs to the ABC transporter superfamily.</text>
</comment>
<dbReference type="GO" id="GO:0015697">
    <property type="term" value="P:quaternary ammonium group transport"/>
    <property type="evidence" value="ECO:0007669"/>
    <property type="project" value="UniProtKB-ARBA"/>
</dbReference>
<reference evidence="7 8" key="1">
    <citation type="submission" date="2018-05" db="EMBL/GenBank/DDBJ databases">
        <title>Comparative genomic sequence analysis between strain HN4 and CCM 8460T (Falsochrobactrum ovis) will provide more evidence to prove that HN4 is a new species of Falsochrobactrum.</title>
        <authorList>
            <person name="Lyu W."/>
            <person name="Sun L."/>
            <person name="Yao L."/>
        </authorList>
    </citation>
    <scope>NUCLEOTIDE SEQUENCE [LARGE SCALE GENOMIC DNA]</scope>
    <source>
        <strain evidence="7 8">HN4</strain>
    </source>
</reference>
<gene>
    <name evidence="7" type="ORF">DKP76_04270</name>
</gene>
<keyword evidence="8" id="KW-1185">Reference proteome</keyword>
<dbReference type="RefSeq" id="WP_109705226.1">
    <property type="nucleotide sequence ID" value="NZ_QGDB01000002.1"/>
</dbReference>
<comment type="subcellular location">
    <subcellularLocation>
        <location evidence="1">Cell inner membrane</location>
    </subcellularLocation>
</comment>
<keyword evidence="3" id="KW-0813">Transport</keyword>
<evidence type="ECO:0000256" key="3">
    <source>
        <dbReference type="ARBA" id="ARBA00022448"/>
    </source>
</evidence>
<evidence type="ECO:0000256" key="2">
    <source>
        <dbReference type="ARBA" id="ARBA00005417"/>
    </source>
</evidence>
<dbReference type="GO" id="GO:0022857">
    <property type="term" value="F:transmembrane transporter activity"/>
    <property type="evidence" value="ECO:0007669"/>
    <property type="project" value="InterPro"/>
</dbReference>
<evidence type="ECO:0000256" key="4">
    <source>
        <dbReference type="ARBA" id="ARBA00022741"/>
    </source>
</evidence>
<dbReference type="Gene3D" id="3.40.50.300">
    <property type="entry name" value="P-loop containing nucleotide triphosphate hydrolases"/>
    <property type="match status" value="1"/>
</dbReference>
<organism evidence="7 8">
    <name type="scientific">Falsochrobactrum shanghaiense</name>
    <dbReference type="NCBI Taxonomy" id="2201899"/>
    <lineage>
        <taxon>Bacteria</taxon>
        <taxon>Pseudomonadati</taxon>
        <taxon>Pseudomonadota</taxon>
        <taxon>Alphaproteobacteria</taxon>
        <taxon>Hyphomicrobiales</taxon>
        <taxon>Brucellaceae</taxon>
        <taxon>Falsochrobactrum</taxon>
    </lineage>
</organism>
<dbReference type="InterPro" id="IPR003439">
    <property type="entry name" value="ABC_transporter-like_ATP-bd"/>
</dbReference>
<name>A0A316JCC5_9HYPH</name>
<keyword evidence="4" id="KW-0547">Nucleotide-binding</keyword>
<dbReference type="SUPFAM" id="SSF50331">
    <property type="entry name" value="MOP-like"/>
    <property type="match status" value="1"/>
</dbReference>
<evidence type="ECO:0000256" key="5">
    <source>
        <dbReference type="ARBA" id="ARBA00022840"/>
    </source>
</evidence>
<dbReference type="PANTHER" id="PTHR42781:SF4">
    <property type="entry name" value="SPERMIDINE_PUTRESCINE IMPORT ATP-BINDING PROTEIN POTA"/>
    <property type="match status" value="1"/>
</dbReference>
<accession>A0A316JCC5</accession>
<sequence>MTALRLENVRKDFGSFSAVDGINLELAEGELVALLGPSGCGKTTTLRMIGGLEHPTDGKIVLGNSVIASRGDSVPPERRDMGMVFQSYALWPHMTVTDNIAYGLRKRNVSNDDITRRVREMLSFVEMVGFEKRLPSELSGGQQQRVSVARALATQPRIVLFDEPLSNLDATLRETMRFELRRIHQRSALTGIYVTHSQEEAFALGDRVAVMRNGRIEQIAAPTELYERPANEFVAQFVGLANLFEAQVEKINEKTASVKLSSGRSLTATLLTEAKVGQTVRIMIRPENLHLCTSEAVADDIFIGRVTDVVFSGAQIDFFVDTPDGLIRVQKLGGPRPSSDETVRLRVQKEHVMVIGIL</sequence>
<comment type="caution">
    <text evidence="7">The sequence shown here is derived from an EMBL/GenBank/DDBJ whole genome shotgun (WGS) entry which is preliminary data.</text>
</comment>
<dbReference type="Gene3D" id="2.40.50.100">
    <property type="match status" value="1"/>
</dbReference>
<dbReference type="AlphaFoldDB" id="A0A316JCC5"/>
<dbReference type="SMART" id="SM00382">
    <property type="entry name" value="AAA"/>
    <property type="match status" value="1"/>
</dbReference>
<dbReference type="SUPFAM" id="SSF52540">
    <property type="entry name" value="P-loop containing nucleoside triphosphate hydrolases"/>
    <property type="match status" value="1"/>
</dbReference>
<dbReference type="Proteomes" id="UP000245865">
    <property type="component" value="Unassembled WGS sequence"/>
</dbReference>
<keyword evidence="5 7" id="KW-0067">ATP-binding</keyword>
<dbReference type="InterPro" id="IPR017871">
    <property type="entry name" value="ABC_transporter-like_CS"/>
</dbReference>
<dbReference type="InterPro" id="IPR027417">
    <property type="entry name" value="P-loop_NTPase"/>
</dbReference>
<dbReference type="EMBL" id="QGDB01000002">
    <property type="protein sequence ID" value="PWL18325.1"/>
    <property type="molecule type" value="Genomic_DNA"/>
</dbReference>
<dbReference type="Pfam" id="PF00005">
    <property type="entry name" value="ABC_tran"/>
    <property type="match status" value="1"/>
</dbReference>
<dbReference type="Pfam" id="PF08402">
    <property type="entry name" value="TOBE_2"/>
    <property type="match status" value="1"/>
</dbReference>
<dbReference type="GO" id="GO:0005524">
    <property type="term" value="F:ATP binding"/>
    <property type="evidence" value="ECO:0007669"/>
    <property type="project" value="UniProtKB-KW"/>
</dbReference>
<dbReference type="PROSITE" id="PS50893">
    <property type="entry name" value="ABC_TRANSPORTER_2"/>
    <property type="match status" value="1"/>
</dbReference>
<dbReference type="PROSITE" id="PS00211">
    <property type="entry name" value="ABC_TRANSPORTER_1"/>
    <property type="match status" value="1"/>
</dbReference>
<dbReference type="PANTHER" id="PTHR42781">
    <property type="entry name" value="SPERMIDINE/PUTRESCINE IMPORT ATP-BINDING PROTEIN POTA"/>
    <property type="match status" value="1"/>
</dbReference>
<evidence type="ECO:0000256" key="1">
    <source>
        <dbReference type="ARBA" id="ARBA00004533"/>
    </source>
</evidence>
<dbReference type="InterPro" id="IPR003593">
    <property type="entry name" value="AAA+_ATPase"/>
</dbReference>
<protein>
    <submittedName>
        <fullName evidence="7">Polyamine ABC transporter ATP-binding protein</fullName>
    </submittedName>
</protein>
<evidence type="ECO:0000313" key="7">
    <source>
        <dbReference type="EMBL" id="PWL18325.1"/>
    </source>
</evidence>
<feature type="domain" description="ABC transporter" evidence="6">
    <location>
        <begin position="4"/>
        <end position="238"/>
    </location>
</feature>
<dbReference type="OrthoDB" id="9802264at2"/>
<dbReference type="GO" id="GO:0043190">
    <property type="term" value="C:ATP-binding cassette (ABC) transporter complex"/>
    <property type="evidence" value="ECO:0007669"/>
    <property type="project" value="InterPro"/>
</dbReference>
<dbReference type="GO" id="GO:0016887">
    <property type="term" value="F:ATP hydrolysis activity"/>
    <property type="evidence" value="ECO:0007669"/>
    <property type="project" value="InterPro"/>
</dbReference>
<dbReference type="InterPro" id="IPR008995">
    <property type="entry name" value="Mo/tungstate-bd_C_term_dom"/>
</dbReference>
<proteinExistence type="inferred from homology"/>
<dbReference type="FunFam" id="3.40.50.300:FF:000425">
    <property type="entry name" value="Probable ABC transporter, ATP-binding subunit"/>
    <property type="match status" value="1"/>
</dbReference>
<evidence type="ECO:0000259" key="6">
    <source>
        <dbReference type="PROSITE" id="PS50893"/>
    </source>
</evidence>